<dbReference type="InterPro" id="IPR036691">
    <property type="entry name" value="Endo/exonu/phosph_ase_sf"/>
</dbReference>
<accession>A0A8K0CTR7</accession>
<evidence type="ECO:0000313" key="2">
    <source>
        <dbReference type="Proteomes" id="UP000801492"/>
    </source>
</evidence>
<sequence>MIMGDLNERVGRGNERLQRWLEGKGEETRKDSETRIIDYCRENDHIIANIKFEHKEVHKIIREKPSKKERSIIKHFIVNATIWERIKNIRVKRGVEIGSDHYLVQMELTTYESKKIQARGE</sequence>
<reference evidence="1" key="1">
    <citation type="submission" date="2019-08" db="EMBL/GenBank/DDBJ databases">
        <title>The genome of the North American firefly Photinus pyralis.</title>
        <authorList>
            <consortium name="Photinus pyralis genome working group"/>
            <person name="Fallon T.R."/>
            <person name="Sander Lower S.E."/>
            <person name="Weng J.-K."/>
        </authorList>
    </citation>
    <scope>NUCLEOTIDE SEQUENCE</scope>
    <source>
        <strain evidence="1">TRF0915ILg1</strain>
        <tissue evidence="1">Whole body</tissue>
    </source>
</reference>
<organism evidence="1 2">
    <name type="scientific">Ignelater luminosus</name>
    <name type="common">Cucubano</name>
    <name type="synonym">Pyrophorus luminosus</name>
    <dbReference type="NCBI Taxonomy" id="2038154"/>
    <lineage>
        <taxon>Eukaryota</taxon>
        <taxon>Metazoa</taxon>
        <taxon>Ecdysozoa</taxon>
        <taxon>Arthropoda</taxon>
        <taxon>Hexapoda</taxon>
        <taxon>Insecta</taxon>
        <taxon>Pterygota</taxon>
        <taxon>Neoptera</taxon>
        <taxon>Endopterygota</taxon>
        <taxon>Coleoptera</taxon>
        <taxon>Polyphaga</taxon>
        <taxon>Elateriformia</taxon>
        <taxon>Elateroidea</taxon>
        <taxon>Elateridae</taxon>
        <taxon>Agrypninae</taxon>
        <taxon>Pyrophorini</taxon>
        <taxon>Ignelater</taxon>
    </lineage>
</organism>
<protein>
    <recommendedName>
        <fullName evidence="3">Craniofacial development protein 2-like</fullName>
    </recommendedName>
</protein>
<dbReference type="EMBL" id="VTPC01008764">
    <property type="protein sequence ID" value="KAF2892384.1"/>
    <property type="molecule type" value="Genomic_DNA"/>
</dbReference>
<proteinExistence type="predicted"/>
<name>A0A8K0CTR7_IGNLU</name>
<dbReference type="Proteomes" id="UP000801492">
    <property type="component" value="Unassembled WGS sequence"/>
</dbReference>
<comment type="caution">
    <text evidence="1">The sequence shown here is derived from an EMBL/GenBank/DDBJ whole genome shotgun (WGS) entry which is preliminary data.</text>
</comment>
<dbReference type="AlphaFoldDB" id="A0A8K0CTR7"/>
<gene>
    <name evidence="1" type="ORF">ILUMI_13790</name>
</gene>
<keyword evidence="2" id="KW-1185">Reference proteome</keyword>
<evidence type="ECO:0000313" key="1">
    <source>
        <dbReference type="EMBL" id="KAF2892384.1"/>
    </source>
</evidence>
<dbReference type="OrthoDB" id="5549358at2759"/>
<dbReference type="Gene3D" id="3.60.10.10">
    <property type="entry name" value="Endonuclease/exonuclease/phosphatase"/>
    <property type="match status" value="1"/>
</dbReference>
<evidence type="ECO:0008006" key="3">
    <source>
        <dbReference type="Google" id="ProtNLM"/>
    </source>
</evidence>